<accession>A0A2W0D5N4</accession>
<protein>
    <submittedName>
        <fullName evidence="1">Uncharacterized protein</fullName>
    </submittedName>
</protein>
<reference evidence="1 2" key="1">
    <citation type="submission" date="2018-01" db="EMBL/GenBank/DDBJ databases">
        <title>Genome sequence of the PGP bacterium Paenibacillus illinoisensis E3.</title>
        <authorList>
            <person name="Rolli E."/>
            <person name="Marasco R."/>
            <person name="Bessem C."/>
            <person name="Michoud G."/>
            <person name="Gaiarsa S."/>
            <person name="Borin S."/>
            <person name="Daffonchio D."/>
        </authorList>
    </citation>
    <scope>NUCLEOTIDE SEQUENCE [LARGE SCALE GENOMIC DNA]</scope>
    <source>
        <strain evidence="1 2">E3</strain>
    </source>
</reference>
<sequence length="54" mass="6038">MYLEMDQTSRHVCRGVFFMCKGMGSEYTGRYDLLQLGDIGGNANYVNKPAVATK</sequence>
<evidence type="ECO:0000313" key="2">
    <source>
        <dbReference type="Proteomes" id="UP000247459"/>
    </source>
</evidence>
<proteinExistence type="predicted"/>
<dbReference type="Proteomes" id="UP000247459">
    <property type="component" value="Unassembled WGS sequence"/>
</dbReference>
<gene>
    <name evidence="1" type="ORF">PIL02S_00312</name>
</gene>
<dbReference type="EMBL" id="PRLG01000002">
    <property type="protein sequence ID" value="PYY31221.1"/>
    <property type="molecule type" value="Genomic_DNA"/>
</dbReference>
<evidence type="ECO:0000313" key="1">
    <source>
        <dbReference type="EMBL" id="PYY31221.1"/>
    </source>
</evidence>
<comment type="caution">
    <text evidence="1">The sequence shown here is derived from an EMBL/GenBank/DDBJ whole genome shotgun (WGS) entry which is preliminary data.</text>
</comment>
<organism evidence="1 2">
    <name type="scientific">Paenibacillus illinoisensis</name>
    <dbReference type="NCBI Taxonomy" id="59845"/>
    <lineage>
        <taxon>Bacteria</taxon>
        <taxon>Bacillati</taxon>
        <taxon>Bacillota</taxon>
        <taxon>Bacilli</taxon>
        <taxon>Bacillales</taxon>
        <taxon>Paenibacillaceae</taxon>
        <taxon>Paenibacillus</taxon>
    </lineage>
</organism>
<dbReference type="AlphaFoldDB" id="A0A2W0D5N4"/>
<name>A0A2W0D5N4_9BACL</name>